<dbReference type="Proteomes" id="UP000183039">
    <property type="component" value="Unassembled WGS sequence"/>
</dbReference>
<gene>
    <name evidence="2" type="ORF">RV15_GL000307</name>
</gene>
<sequence>MLGGVKRMDENLLLVLYFLVVVIVVLTLVIVKDKQFLRSLLSKKELQQEEITELMLEKVRLKHIIRMQDETIAHMLTTNTPVEINYSKQSVPEEPVVQEWDLDQFKSMNQEYYHL</sequence>
<proteinExistence type="predicted"/>
<feature type="transmembrane region" description="Helical" evidence="1">
    <location>
        <begin position="12"/>
        <end position="31"/>
    </location>
</feature>
<keyword evidence="1" id="KW-0472">Membrane</keyword>
<evidence type="ECO:0000313" key="3">
    <source>
        <dbReference type="Proteomes" id="UP000183039"/>
    </source>
</evidence>
<dbReference type="EMBL" id="JXLC01000010">
    <property type="protein sequence ID" value="OJG91867.1"/>
    <property type="molecule type" value="Genomic_DNA"/>
</dbReference>
<keyword evidence="1" id="KW-1133">Transmembrane helix</keyword>
<keyword evidence="1" id="KW-0812">Transmembrane</keyword>
<reference evidence="2 3" key="1">
    <citation type="submission" date="2014-12" db="EMBL/GenBank/DDBJ databases">
        <title>Draft genome sequences of 29 type strains of Enterococci.</title>
        <authorList>
            <person name="Zhong Z."/>
            <person name="Sun Z."/>
            <person name="Liu W."/>
            <person name="Zhang W."/>
            <person name="Zhang H."/>
        </authorList>
    </citation>
    <scope>NUCLEOTIDE SEQUENCE [LARGE SCALE GENOMIC DNA]</scope>
    <source>
        <strain evidence="2 3">DSM 22801</strain>
    </source>
</reference>
<evidence type="ECO:0000256" key="1">
    <source>
        <dbReference type="SAM" id="Phobius"/>
    </source>
</evidence>
<dbReference type="AlphaFoldDB" id="A0AA91GKJ3"/>
<accession>A0AA91GKJ3</accession>
<organism evidence="2 3">
    <name type="scientific">Enterococcus silesiacus</name>
    <dbReference type="NCBI Taxonomy" id="332949"/>
    <lineage>
        <taxon>Bacteria</taxon>
        <taxon>Bacillati</taxon>
        <taxon>Bacillota</taxon>
        <taxon>Bacilli</taxon>
        <taxon>Lactobacillales</taxon>
        <taxon>Enterococcaceae</taxon>
        <taxon>Enterococcus</taxon>
    </lineage>
</organism>
<name>A0AA91GKJ3_9ENTE</name>
<evidence type="ECO:0000313" key="2">
    <source>
        <dbReference type="EMBL" id="OJG91867.1"/>
    </source>
</evidence>
<protein>
    <submittedName>
        <fullName evidence="2">Uncharacterized protein</fullName>
    </submittedName>
</protein>
<comment type="caution">
    <text evidence="2">The sequence shown here is derived from an EMBL/GenBank/DDBJ whole genome shotgun (WGS) entry which is preliminary data.</text>
</comment>